<proteinExistence type="predicted"/>
<keyword evidence="3" id="KW-1185">Reference proteome</keyword>
<evidence type="ECO:0000313" key="2">
    <source>
        <dbReference type="EMBL" id="MBA3925716.1"/>
    </source>
</evidence>
<gene>
    <name evidence="2" type="ORF">HPK16_05100</name>
</gene>
<dbReference type="Proteomes" id="UP000548787">
    <property type="component" value="Unassembled WGS sequence"/>
</dbReference>
<name>A0A7W1T5H5_9LIST</name>
<comment type="caution">
    <text evidence="2">The sequence shown here is derived from an EMBL/GenBank/DDBJ whole genome shotgun (WGS) entry which is preliminary data.</text>
</comment>
<dbReference type="InterPro" id="IPR054254">
    <property type="entry name" value="DUF6985"/>
</dbReference>
<organism evidence="2 3">
    <name type="scientific">Listeria rustica</name>
    <dbReference type="NCBI Taxonomy" id="2713503"/>
    <lineage>
        <taxon>Bacteria</taxon>
        <taxon>Bacillati</taxon>
        <taxon>Bacillota</taxon>
        <taxon>Bacilli</taxon>
        <taxon>Bacillales</taxon>
        <taxon>Listeriaceae</taxon>
        <taxon>Listeria</taxon>
    </lineage>
</organism>
<dbReference type="AlphaFoldDB" id="A0A7W1T5H5"/>
<feature type="domain" description="DUF6985" evidence="1">
    <location>
        <begin position="10"/>
        <end position="78"/>
    </location>
</feature>
<dbReference type="EMBL" id="JABJVM010000004">
    <property type="protein sequence ID" value="MBA3925716.1"/>
    <property type="molecule type" value="Genomic_DNA"/>
</dbReference>
<protein>
    <recommendedName>
        <fullName evidence="1">DUF6985 domain-containing protein</fullName>
    </recommendedName>
</protein>
<reference evidence="2 3" key="1">
    <citation type="submission" date="2020-08" db="EMBL/GenBank/DDBJ databases">
        <title>Listeria ohnekaius sp. nov. and Listeria portnoyii sp. nov. isolated from non-agricultural and natural environments.</title>
        <authorList>
            <person name="Weller D."/>
            <person name="Belias A.M."/>
            <person name="Liao J."/>
            <person name="Guo S."/>
            <person name="Orsi R.H."/>
            <person name="Wiedmann M."/>
        </authorList>
    </citation>
    <scope>NUCLEOTIDE SEQUENCE [LARGE SCALE GENOMIC DNA]</scope>
    <source>
        <strain evidence="2 3">FSL W9-0585</strain>
    </source>
</reference>
<dbReference type="Pfam" id="PF22481">
    <property type="entry name" value="DUF6985"/>
    <property type="match status" value="1"/>
</dbReference>
<evidence type="ECO:0000259" key="1">
    <source>
        <dbReference type="Pfam" id="PF22481"/>
    </source>
</evidence>
<evidence type="ECO:0000313" key="3">
    <source>
        <dbReference type="Proteomes" id="UP000548787"/>
    </source>
</evidence>
<sequence>MSLKIKHDILGDLTYDYGWVKNIALELFGVRKTIQVIIDADENADFEKAQVQAFEAFFNKFEKIVRRAEVAVFNFYQKESP</sequence>
<accession>A0A7W1T5H5</accession>